<feature type="domain" description="B30.2/SPRY" evidence="2">
    <location>
        <begin position="427"/>
        <end position="617"/>
    </location>
</feature>
<evidence type="ECO:0000256" key="1">
    <source>
        <dbReference type="SAM" id="MobiDB-lite"/>
    </source>
</evidence>
<feature type="compositionally biased region" description="Polar residues" evidence="1">
    <location>
        <begin position="172"/>
        <end position="197"/>
    </location>
</feature>
<dbReference type="InterPro" id="IPR018980">
    <property type="entry name" value="FERM_PH-like_C"/>
</dbReference>
<dbReference type="SMART" id="SM01196">
    <property type="entry name" value="FERM_C"/>
    <property type="match status" value="1"/>
</dbReference>
<sequence>MLVEKSKSAVLVSIGVNFSGLTVFCDKLKIQRLIWSGIEELAHKGTGVRVKYVQLNEDALFNDSTLDLFARKVSPIVKKTKLLNLRFSHEAKAAALYQNLCESHQFFRSVTPSYNTMTLFFRLKKFERKEMPKLNATSIGSRIRELSLSRSIMDGVDSEAPSRRRSMDRTSLFRTRSASRSKAPQESGVTNPSSSNGHIAPPIVDTADPDQILILPGSPCPVLVSSALPPVSVNVNDLSYSPGTYITPSAERFHFPKQHWHMSFDDCTSQIGLKDNRDVTVIFGSPIQGCRASHGVRGPGAYYYRATIMNGERVRLGWSTNDASHNLGSDDFGFGLGIKASGRFRPSLKLVQGDADTGTFFTFNGVSQEVHQPLKKGDIIGCYLWLKPSPEDPNKVGEAVPMWTVNGRVDSQCLFDFECGPEEDPLLGECNVQWFPLETLPASRVCTNSVKGWRLNPNDATSQAHLKTQDFGNFVQAATGKGWHGIRANKYFYEVQCEEHSGLARVGWSTEKGTLLVGADEFGFGFGADKDGFGINGQQGKKLHKNEIENYGRPFKKGDVVGCFIDLDVGAVKWNLNGELLGQAYQIEPELLAQEAFFPTVSLVDTTLSVNFGEKLCKFRPKDGSAMLMLAESDCVAESAAWQEQLSVDRQECILNVNEDENHTEDEFEFDEALNTAIRNTARFEENCFVIELKSGSDRTAKMFTATEITL</sequence>
<organism evidence="3 4">
    <name type="scientific">Cichlidogyrus casuarinus</name>
    <dbReference type="NCBI Taxonomy" id="1844966"/>
    <lineage>
        <taxon>Eukaryota</taxon>
        <taxon>Metazoa</taxon>
        <taxon>Spiralia</taxon>
        <taxon>Lophotrochozoa</taxon>
        <taxon>Platyhelminthes</taxon>
        <taxon>Monogenea</taxon>
        <taxon>Monopisthocotylea</taxon>
        <taxon>Dactylogyridea</taxon>
        <taxon>Ancyrocephalidae</taxon>
        <taxon>Cichlidogyrus</taxon>
    </lineage>
</organism>
<dbReference type="InterPro" id="IPR043136">
    <property type="entry name" value="B30.2/SPRY_sf"/>
</dbReference>
<dbReference type="SUPFAM" id="SSF49899">
    <property type="entry name" value="Concanavalin A-like lectins/glucanases"/>
    <property type="match status" value="2"/>
</dbReference>
<dbReference type="SUPFAM" id="SSF50729">
    <property type="entry name" value="PH domain-like"/>
    <property type="match status" value="1"/>
</dbReference>
<dbReference type="InterPro" id="IPR003877">
    <property type="entry name" value="SPRY_dom"/>
</dbReference>
<dbReference type="Gene3D" id="2.30.29.30">
    <property type="entry name" value="Pleckstrin-homology domain (PH domain)/Phosphotyrosine-binding domain (PTB)"/>
    <property type="match status" value="1"/>
</dbReference>
<accession>A0ABD2Q974</accession>
<dbReference type="PANTHER" id="PTHR12381">
    <property type="entry name" value="HETEROGENEOUS NUCLEAR RIBONUCLEOPROTEIN U FAMILY MEMBER"/>
    <property type="match status" value="1"/>
</dbReference>
<dbReference type="Proteomes" id="UP001626550">
    <property type="component" value="Unassembled WGS sequence"/>
</dbReference>
<dbReference type="PANTHER" id="PTHR12381:SF56">
    <property type="entry name" value="B30.2_SPRY DOMAIN-CONTAINING PROTEIN-RELATED"/>
    <property type="match status" value="1"/>
</dbReference>
<dbReference type="EMBL" id="JBJKFK010000904">
    <property type="protein sequence ID" value="KAL3314796.1"/>
    <property type="molecule type" value="Genomic_DNA"/>
</dbReference>
<dbReference type="AlphaFoldDB" id="A0ABD2Q974"/>
<dbReference type="InterPro" id="IPR011993">
    <property type="entry name" value="PH-like_dom_sf"/>
</dbReference>
<feature type="region of interest" description="Disordered" evidence="1">
    <location>
        <begin position="155"/>
        <end position="202"/>
    </location>
</feature>
<reference evidence="3 4" key="1">
    <citation type="submission" date="2024-11" db="EMBL/GenBank/DDBJ databases">
        <title>Adaptive evolution of stress response genes in parasites aligns with host niche diversity.</title>
        <authorList>
            <person name="Hahn C."/>
            <person name="Resl P."/>
        </authorList>
    </citation>
    <scope>NUCLEOTIDE SEQUENCE [LARGE SCALE GENOMIC DNA]</scope>
    <source>
        <strain evidence="3">EGGRZ-B1_66</strain>
        <tissue evidence="3">Body</tissue>
    </source>
</reference>
<evidence type="ECO:0000313" key="4">
    <source>
        <dbReference type="Proteomes" id="UP001626550"/>
    </source>
</evidence>
<dbReference type="SMART" id="SM00449">
    <property type="entry name" value="SPRY"/>
    <property type="match status" value="1"/>
</dbReference>
<evidence type="ECO:0000313" key="3">
    <source>
        <dbReference type="EMBL" id="KAL3314796.1"/>
    </source>
</evidence>
<gene>
    <name evidence="3" type="ORF">Ciccas_006579</name>
</gene>
<proteinExistence type="predicted"/>
<comment type="caution">
    <text evidence="3">The sequence shown here is derived from an EMBL/GenBank/DDBJ whole genome shotgun (WGS) entry which is preliminary data.</text>
</comment>
<dbReference type="PROSITE" id="PS50188">
    <property type="entry name" value="B302_SPRY"/>
    <property type="match status" value="1"/>
</dbReference>
<protein>
    <recommendedName>
        <fullName evidence="2">B30.2/SPRY domain-containing protein</fullName>
    </recommendedName>
</protein>
<keyword evidence="4" id="KW-1185">Reference proteome</keyword>
<dbReference type="Pfam" id="PF00622">
    <property type="entry name" value="SPRY"/>
    <property type="match status" value="1"/>
</dbReference>
<dbReference type="Gene3D" id="2.60.120.920">
    <property type="match status" value="2"/>
</dbReference>
<name>A0ABD2Q974_9PLAT</name>
<evidence type="ECO:0000259" key="2">
    <source>
        <dbReference type="PROSITE" id="PS50188"/>
    </source>
</evidence>
<dbReference type="InterPro" id="IPR013320">
    <property type="entry name" value="ConA-like_dom_sf"/>
</dbReference>
<dbReference type="InterPro" id="IPR001870">
    <property type="entry name" value="B30.2/SPRY"/>
</dbReference>